<feature type="domain" description="Response regulatory" evidence="9">
    <location>
        <begin position="4"/>
        <end position="117"/>
    </location>
</feature>
<feature type="DNA-binding region" description="OmpR/PhoB-type" evidence="8">
    <location>
        <begin position="133"/>
        <end position="232"/>
    </location>
</feature>
<keyword evidence="3" id="KW-0902">Two-component regulatory system</keyword>
<organism evidence="11 12">
    <name type="scientific">Shimazuella alba</name>
    <dbReference type="NCBI Taxonomy" id="2690964"/>
    <lineage>
        <taxon>Bacteria</taxon>
        <taxon>Bacillati</taxon>
        <taxon>Bacillota</taxon>
        <taxon>Bacilli</taxon>
        <taxon>Bacillales</taxon>
        <taxon>Thermoactinomycetaceae</taxon>
        <taxon>Shimazuella</taxon>
    </lineage>
</organism>
<evidence type="ECO:0000256" key="4">
    <source>
        <dbReference type="ARBA" id="ARBA00023015"/>
    </source>
</evidence>
<evidence type="ECO:0000256" key="5">
    <source>
        <dbReference type="ARBA" id="ARBA00023125"/>
    </source>
</evidence>
<evidence type="ECO:0000256" key="8">
    <source>
        <dbReference type="PROSITE-ProRule" id="PRU01091"/>
    </source>
</evidence>
<dbReference type="AlphaFoldDB" id="A0A6I4VMV1"/>
<dbReference type="Proteomes" id="UP000430692">
    <property type="component" value="Unassembled WGS sequence"/>
</dbReference>
<dbReference type="GO" id="GO:0000976">
    <property type="term" value="F:transcription cis-regulatory region binding"/>
    <property type="evidence" value="ECO:0007669"/>
    <property type="project" value="TreeGrafter"/>
</dbReference>
<dbReference type="InterPro" id="IPR001789">
    <property type="entry name" value="Sig_transdc_resp-reg_receiver"/>
</dbReference>
<reference evidence="11 12" key="1">
    <citation type="submission" date="2019-12" db="EMBL/GenBank/DDBJ databases">
        <title>Whole-genome analyses of novel actinobacteria.</title>
        <authorList>
            <person name="Sahin N."/>
            <person name="Saygin H."/>
        </authorList>
    </citation>
    <scope>NUCLEOTIDE SEQUENCE [LARGE SCALE GENOMIC DNA]</scope>
    <source>
        <strain evidence="11 12">KC615</strain>
    </source>
</reference>
<dbReference type="PANTHER" id="PTHR48111:SF26">
    <property type="entry name" value="STAGE 0 SPORULATION PROTEIN A HOMOLOG"/>
    <property type="match status" value="1"/>
</dbReference>
<protein>
    <submittedName>
        <fullName evidence="11">Response regulator</fullName>
    </submittedName>
</protein>
<dbReference type="InterPro" id="IPR036388">
    <property type="entry name" value="WH-like_DNA-bd_sf"/>
</dbReference>
<dbReference type="CDD" id="cd00383">
    <property type="entry name" value="trans_reg_C"/>
    <property type="match status" value="1"/>
</dbReference>
<keyword evidence="4" id="KW-0805">Transcription regulation</keyword>
<evidence type="ECO:0000256" key="2">
    <source>
        <dbReference type="ARBA" id="ARBA00022553"/>
    </source>
</evidence>
<dbReference type="Gene3D" id="6.10.250.690">
    <property type="match status" value="1"/>
</dbReference>
<dbReference type="PANTHER" id="PTHR48111">
    <property type="entry name" value="REGULATOR OF RPOS"/>
    <property type="match status" value="1"/>
</dbReference>
<feature type="domain" description="OmpR/PhoB-type" evidence="10">
    <location>
        <begin position="133"/>
        <end position="232"/>
    </location>
</feature>
<keyword evidence="12" id="KW-1185">Reference proteome</keyword>
<dbReference type="InterPro" id="IPR011006">
    <property type="entry name" value="CheY-like_superfamily"/>
</dbReference>
<evidence type="ECO:0000256" key="7">
    <source>
        <dbReference type="PROSITE-ProRule" id="PRU00169"/>
    </source>
</evidence>
<evidence type="ECO:0000256" key="6">
    <source>
        <dbReference type="ARBA" id="ARBA00023163"/>
    </source>
</evidence>
<comment type="caution">
    <text evidence="11">The sequence shown here is derived from an EMBL/GenBank/DDBJ whole genome shotgun (WGS) entry which is preliminary data.</text>
</comment>
<evidence type="ECO:0000256" key="3">
    <source>
        <dbReference type="ARBA" id="ARBA00023012"/>
    </source>
</evidence>
<evidence type="ECO:0000259" key="10">
    <source>
        <dbReference type="PROSITE" id="PS51755"/>
    </source>
</evidence>
<dbReference type="GO" id="GO:0000156">
    <property type="term" value="F:phosphorelay response regulator activity"/>
    <property type="evidence" value="ECO:0007669"/>
    <property type="project" value="TreeGrafter"/>
</dbReference>
<evidence type="ECO:0000313" key="11">
    <source>
        <dbReference type="EMBL" id="MXQ52797.1"/>
    </source>
</evidence>
<dbReference type="RefSeq" id="WP_160800051.1">
    <property type="nucleotide sequence ID" value="NZ_WUUL01000002.1"/>
</dbReference>
<keyword evidence="5 8" id="KW-0238">DNA-binding</keyword>
<dbReference type="Gene3D" id="3.40.50.2300">
    <property type="match status" value="1"/>
</dbReference>
<dbReference type="FunFam" id="1.10.10.10:FF:000018">
    <property type="entry name" value="DNA-binding response regulator ResD"/>
    <property type="match status" value="1"/>
</dbReference>
<dbReference type="SMART" id="SM00448">
    <property type="entry name" value="REC"/>
    <property type="match status" value="1"/>
</dbReference>
<dbReference type="InterPro" id="IPR016032">
    <property type="entry name" value="Sig_transdc_resp-reg_C-effctor"/>
</dbReference>
<evidence type="ECO:0000259" key="9">
    <source>
        <dbReference type="PROSITE" id="PS50110"/>
    </source>
</evidence>
<evidence type="ECO:0000256" key="1">
    <source>
        <dbReference type="ARBA" id="ARBA00004496"/>
    </source>
</evidence>
<keyword evidence="6" id="KW-0804">Transcription</keyword>
<comment type="subcellular location">
    <subcellularLocation>
        <location evidence="1">Cytoplasm</location>
    </subcellularLocation>
</comment>
<dbReference type="GO" id="GO:0006355">
    <property type="term" value="P:regulation of DNA-templated transcription"/>
    <property type="evidence" value="ECO:0007669"/>
    <property type="project" value="InterPro"/>
</dbReference>
<evidence type="ECO:0000313" key="12">
    <source>
        <dbReference type="Proteomes" id="UP000430692"/>
    </source>
</evidence>
<dbReference type="InterPro" id="IPR039420">
    <property type="entry name" value="WalR-like"/>
</dbReference>
<dbReference type="FunFam" id="3.40.50.2300:FF:000001">
    <property type="entry name" value="DNA-binding response regulator PhoB"/>
    <property type="match status" value="1"/>
</dbReference>
<dbReference type="PROSITE" id="PS51755">
    <property type="entry name" value="OMPR_PHOB"/>
    <property type="match status" value="1"/>
</dbReference>
<dbReference type="EMBL" id="WUUL01000002">
    <property type="protein sequence ID" value="MXQ52797.1"/>
    <property type="molecule type" value="Genomic_DNA"/>
</dbReference>
<accession>A0A6I4VMV1</accession>
<sequence length="233" mass="26889">MNEKILLVEDDPAIAEMVVNHLRKDGMQVQHITDGIIASKFISSEKYDIILLDLMLPGIDGIELLKKIREKSFVPVLILSAKDSDIDKALGLGFGADDYLAKPFSLVELSARIKASLRRATQYTYKTTTKEETKQIKIHELTLDLETLRVFKKKKEIQLTSKEFQILKLFMTEPKRAFSKEQIYRSIWNEDFFADENAIQVHISRLREKIEEEASSPKYIKTVWGIGYRMGDF</sequence>
<gene>
    <name evidence="11" type="ORF">GSM42_03435</name>
</gene>
<dbReference type="GO" id="GO:0032993">
    <property type="term" value="C:protein-DNA complex"/>
    <property type="evidence" value="ECO:0007669"/>
    <property type="project" value="TreeGrafter"/>
</dbReference>
<keyword evidence="2 7" id="KW-0597">Phosphoprotein</keyword>
<dbReference type="InterPro" id="IPR001867">
    <property type="entry name" value="OmpR/PhoB-type_DNA-bd"/>
</dbReference>
<feature type="modified residue" description="4-aspartylphosphate" evidence="7">
    <location>
        <position position="53"/>
    </location>
</feature>
<dbReference type="Pfam" id="PF00072">
    <property type="entry name" value="Response_reg"/>
    <property type="match status" value="1"/>
</dbReference>
<dbReference type="Gene3D" id="1.10.10.10">
    <property type="entry name" value="Winged helix-like DNA-binding domain superfamily/Winged helix DNA-binding domain"/>
    <property type="match status" value="1"/>
</dbReference>
<dbReference type="GO" id="GO:0005829">
    <property type="term" value="C:cytosol"/>
    <property type="evidence" value="ECO:0007669"/>
    <property type="project" value="TreeGrafter"/>
</dbReference>
<proteinExistence type="predicted"/>
<dbReference type="SUPFAM" id="SSF52172">
    <property type="entry name" value="CheY-like"/>
    <property type="match status" value="1"/>
</dbReference>
<dbReference type="SUPFAM" id="SSF46894">
    <property type="entry name" value="C-terminal effector domain of the bipartite response regulators"/>
    <property type="match status" value="1"/>
</dbReference>
<dbReference type="Pfam" id="PF00486">
    <property type="entry name" value="Trans_reg_C"/>
    <property type="match status" value="1"/>
</dbReference>
<dbReference type="PROSITE" id="PS50110">
    <property type="entry name" value="RESPONSE_REGULATORY"/>
    <property type="match status" value="1"/>
</dbReference>
<name>A0A6I4VMV1_9BACL</name>
<dbReference type="SMART" id="SM00862">
    <property type="entry name" value="Trans_reg_C"/>
    <property type="match status" value="1"/>
</dbReference>